<dbReference type="AlphaFoldDB" id="A0AAE3VB46"/>
<reference evidence="3" key="1">
    <citation type="submission" date="2023-07" db="EMBL/GenBank/DDBJ databases">
        <title>Genomic Encyclopedia of Type Strains, Phase IV (KMG-IV): sequencing the most valuable type-strain genomes for metagenomic binning, comparative biology and taxonomic classification.</title>
        <authorList>
            <person name="Goeker M."/>
        </authorList>
    </citation>
    <scope>NUCLEOTIDE SEQUENCE</scope>
    <source>
        <strain evidence="3">DSM 19659</strain>
    </source>
</reference>
<dbReference type="RefSeq" id="WP_106611351.1">
    <property type="nucleotide sequence ID" value="NZ_JAUSTO010000010.1"/>
</dbReference>
<dbReference type="EMBL" id="JAUSTO010000010">
    <property type="protein sequence ID" value="MDQ0152998.1"/>
    <property type="molecule type" value="Genomic_DNA"/>
</dbReference>
<evidence type="ECO:0000256" key="1">
    <source>
        <dbReference type="ARBA" id="ARBA00022737"/>
    </source>
</evidence>
<dbReference type="Gene3D" id="2.10.270.10">
    <property type="entry name" value="Cholin Binding"/>
    <property type="match status" value="4"/>
</dbReference>
<feature type="signal peptide" evidence="2">
    <location>
        <begin position="1"/>
        <end position="27"/>
    </location>
</feature>
<evidence type="ECO:0000313" key="3">
    <source>
        <dbReference type="EMBL" id="MDQ0152998.1"/>
    </source>
</evidence>
<dbReference type="SUPFAM" id="SSF69360">
    <property type="entry name" value="Cell wall binding repeat"/>
    <property type="match status" value="1"/>
</dbReference>
<gene>
    <name evidence="3" type="ORF">J2S20_001704</name>
</gene>
<accession>A0AAE3VB46</accession>
<keyword evidence="2" id="KW-0732">Signal</keyword>
<feature type="chain" id="PRO_5042014838" evidence="2">
    <location>
        <begin position="28"/>
        <end position="536"/>
    </location>
</feature>
<evidence type="ECO:0000256" key="2">
    <source>
        <dbReference type="SAM" id="SignalP"/>
    </source>
</evidence>
<name>A0AAE3VB46_9FIRM</name>
<dbReference type="Proteomes" id="UP001241537">
    <property type="component" value="Unassembled WGS sequence"/>
</dbReference>
<keyword evidence="4" id="KW-1185">Reference proteome</keyword>
<proteinExistence type="predicted"/>
<organism evidence="3 4">
    <name type="scientific">Moryella indoligenes</name>
    <dbReference type="NCBI Taxonomy" id="371674"/>
    <lineage>
        <taxon>Bacteria</taxon>
        <taxon>Bacillati</taxon>
        <taxon>Bacillota</taxon>
        <taxon>Clostridia</taxon>
        <taxon>Lachnospirales</taxon>
        <taxon>Lachnospiraceae</taxon>
        <taxon>Moryella</taxon>
    </lineage>
</organism>
<sequence length="536" mass="60395">MRKQTKIAAVVSAAALLAIGASMTSFAATGWMEEDGTWVYYNKQGEKVTETWEKSGDNWFYLDDMGQMVTDALIEDDDNYYYVDANGAMVRNQWVAIDNEDAGEENEPDVWWYYFQANGKAYKNTHTGGKIFKKSINGKTYAFNDEGKMQYGWVDKEDGTTNYDDNAYAECEYYFGDENDGAMTTGWREIALTDVTDADTDQPGDSFWDEDQVRWFYFKSSGKKQTKKTGKTINGRKYGFDEEGRMIADWYTKASTSVATDTNAAKRKHAKEFMYFSSPEDGARYTKGWFKVVPGYYLNTSDYDDGEENWYYADGNGKIYAGEIKSIKGKKYAFDMDGSMISGLAVLKVENGNEIAEYIDDELYDTEDEFDEYVSSMSADYAVYFFSDDEDHDGAMKTGNQKVKIDGDTFTFKFKKAGSDKGIGIKGEDDDKYYLSGKLLTADGDNKIEIINIKEGSADYLKKVAVSDFVKSNGIKKAAPKTSKAKDGDTYYEINNAKDFAVVNTAGTVIKSGTKKDGDGFKVVVKNKKIEYIYVD</sequence>
<evidence type="ECO:0000313" key="4">
    <source>
        <dbReference type="Proteomes" id="UP001241537"/>
    </source>
</evidence>
<dbReference type="Pfam" id="PF19127">
    <property type="entry name" value="Choline_bind_3"/>
    <property type="match status" value="1"/>
</dbReference>
<comment type="caution">
    <text evidence="3">The sequence shown here is derived from an EMBL/GenBank/DDBJ whole genome shotgun (WGS) entry which is preliminary data.</text>
</comment>
<keyword evidence="1" id="KW-0677">Repeat</keyword>
<protein>
    <submittedName>
        <fullName evidence="3">Glucan-binding YG repeat protein</fullName>
    </submittedName>
</protein>
<dbReference type="InterPro" id="IPR018337">
    <property type="entry name" value="Cell_wall/Cho-bd_repeat"/>
</dbReference>